<dbReference type="RefSeq" id="WP_189626328.1">
    <property type="nucleotide sequence ID" value="NZ_BNAF01000006.1"/>
</dbReference>
<dbReference type="Proteomes" id="UP000620550">
    <property type="component" value="Unassembled WGS sequence"/>
</dbReference>
<dbReference type="InterPro" id="IPR011604">
    <property type="entry name" value="PDDEXK-like_dom_sf"/>
</dbReference>
<sequence length="273" mass="31513">MNVFELNPDYIAIKEAYVTTMEDKYQRGELYLSYSSLSNFRKSPKHFVNYKLFGTDDTDSILLGKVLHCLVLEPQNFDKTYAIAPECDRRTKDGKATYNAFLESSKDKTVVSNSIYTSAVEMAISVLSNEQSKALLDSALFKEKRVDWERHGFKFLSFLDAEGEDYVVDLKSMPDADPKKVQREILSRCLWLQGGMYLEAIDQDKDYYIIAVDKKGNVSVHLLMKSLIEYGKSEFKRLCGDFEDCLSTNSWLKSYEYRSHNGIYPIDKPQYNI</sequence>
<dbReference type="Pfam" id="PF12684">
    <property type="entry name" value="DUF3799"/>
    <property type="match status" value="1"/>
</dbReference>
<keyword evidence="3" id="KW-1185">Reference proteome</keyword>
<evidence type="ECO:0000259" key="1">
    <source>
        <dbReference type="Pfam" id="PF12684"/>
    </source>
</evidence>
<organism evidence="2 3">
    <name type="scientific">Sphingobacterium griseoflavum</name>
    <dbReference type="NCBI Taxonomy" id="1474952"/>
    <lineage>
        <taxon>Bacteria</taxon>
        <taxon>Pseudomonadati</taxon>
        <taxon>Bacteroidota</taxon>
        <taxon>Sphingobacteriia</taxon>
        <taxon>Sphingobacteriales</taxon>
        <taxon>Sphingobacteriaceae</taxon>
        <taxon>Sphingobacterium</taxon>
    </lineage>
</organism>
<dbReference type="Gene3D" id="3.90.320.10">
    <property type="match status" value="1"/>
</dbReference>
<proteinExistence type="predicted"/>
<protein>
    <recommendedName>
        <fullName evidence="1">Putative exodeoxyribonuclease 8 PDDEXK-like domain-containing protein</fullName>
    </recommendedName>
</protein>
<feature type="domain" description="Putative exodeoxyribonuclease 8 PDDEXK-like" evidence="1">
    <location>
        <begin position="33"/>
        <end position="251"/>
    </location>
</feature>
<dbReference type="EMBL" id="BNAF01000006">
    <property type="protein sequence ID" value="GHE35134.1"/>
    <property type="molecule type" value="Genomic_DNA"/>
</dbReference>
<accession>A0ABQ3HU91</accession>
<evidence type="ECO:0000313" key="2">
    <source>
        <dbReference type="EMBL" id="GHE35134.1"/>
    </source>
</evidence>
<comment type="caution">
    <text evidence="2">The sequence shown here is derived from an EMBL/GenBank/DDBJ whole genome shotgun (WGS) entry which is preliminary data.</text>
</comment>
<name>A0ABQ3HU91_9SPHI</name>
<gene>
    <name evidence="2" type="ORF">GCM10017764_17960</name>
</gene>
<reference evidence="3" key="1">
    <citation type="journal article" date="2019" name="Int. J. Syst. Evol. Microbiol.">
        <title>The Global Catalogue of Microorganisms (GCM) 10K type strain sequencing project: providing services to taxonomists for standard genome sequencing and annotation.</title>
        <authorList>
            <consortium name="The Broad Institute Genomics Platform"/>
            <consortium name="The Broad Institute Genome Sequencing Center for Infectious Disease"/>
            <person name="Wu L."/>
            <person name="Ma J."/>
        </authorList>
    </citation>
    <scope>NUCLEOTIDE SEQUENCE [LARGE SCALE GENOMIC DNA]</scope>
    <source>
        <strain evidence="3">CGMCC 1.12966</strain>
    </source>
</reference>
<evidence type="ECO:0000313" key="3">
    <source>
        <dbReference type="Proteomes" id="UP000620550"/>
    </source>
</evidence>
<dbReference type="InterPro" id="IPR024432">
    <property type="entry name" value="Put_RecE_PDDEXK-like_dom"/>
</dbReference>